<feature type="compositionally biased region" description="Polar residues" evidence="4">
    <location>
        <begin position="697"/>
        <end position="714"/>
    </location>
</feature>
<organism evidence="7 8">
    <name type="scientific">Chryseobacterium oryzae</name>
    <dbReference type="NCBI Taxonomy" id="2929799"/>
    <lineage>
        <taxon>Bacteria</taxon>
        <taxon>Pseudomonadati</taxon>
        <taxon>Bacteroidota</taxon>
        <taxon>Flavobacteriia</taxon>
        <taxon>Flavobacteriales</taxon>
        <taxon>Weeksellaceae</taxon>
        <taxon>Chryseobacterium group</taxon>
        <taxon>Chryseobacterium</taxon>
    </lineage>
</organism>
<dbReference type="Pfam" id="PF14905">
    <property type="entry name" value="OMP_b-brl_3"/>
    <property type="match status" value="1"/>
</dbReference>
<reference evidence="7 8" key="1">
    <citation type="submission" date="2022-03" db="EMBL/GenBank/DDBJ databases">
        <title>Chryseobacterium sp. isolated from the Andong Sikhe.</title>
        <authorList>
            <person name="Won M."/>
            <person name="Kim S.-J."/>
            <person name="Kwon S.-W."/>
        </authorList>
    </citation>
    <scope>NUCLEOTIDE SEQUENCE [LARGE SCALE GENOMIC DNA]</scope>
    <source>
        <strain evidence="7 8">ADR-1</strain>
    </source>
</reference>
<dbReference type="SUPFAM" id="SSF56935">
    <property type="entry name" value="Porins"/>
    <property type="match status" value="1"/>
</dbReference>
<sequence length="714" mass="81380">MKKTILTLSIVSSTLLLAQEKKENTNTQEKQIEGVTITKTKKAVEQKADRTIFDFSEQAHLNNGSVMEGVKKLPGLVASEMVGMMYQGKPLDVYMDGRPLNISSNELTAFLEGMPASSIDRIEIITQPGAEFPATSGGAIMNIITSKSAKNYLTAVYNGGYRFSNYDRYRRRFNNSIALNSRNKWFGWQVNLGQYYRESLSDSQFDLLTKNHSNSVGRTYYMNSAFTFELGKDRLLLNYDVSNNNNNSDINTDIFLNGVTSSNFLSDSKGTRQEVSAIYQKKFNDKNKKLDFKATYNNSTSDFNQRNANNLQYFDLENSSKFNLYNFKVDYSQPLKILDEGKMSLGALYDQQDFQALNRSIVNLDYSRKTLAGYLEFQATLKKFDFIAGARAENYDIAGITKSFDNQGNLVQNDLIPFKKFKVFPNASIQYNLMKQLFANLNYNKKITLPSVSVLNPNNTTLGTSVITSNGNPNLQPTIYDNAEFKISAFDYAFISYNTSWVNNQIVQRITRNNNLISNQQVQIDRLRTHNFNFGMPIPFMLFTTPFSELMKFNVNPDKMNLLYLYAGYQLQEMPDIKTKGFWVYNVMGQFILPKDIRLQANYNILTSKGNYYYFEIDKPLNNSFDLTISKKFMSDRLNLSLYARDIFNQNKTVLLARSLGGTVFNSNKTDTRSFGITVNYKIPTKNKLAKEDPNMIKNSNQGDSNGGILQQGQ</sequence>
<dbReference type="EMBL" id="CP094529">
    <property type="protein sequence ID" value="UOE37977.1"/>
    <property type="molecule type" value="Genomic_DNA"/>
</dbReference>
<dbReference type="Proteomes" id="UP000831068">
    <property type="component" value="Chromosome"/>
</dbReference>
<evidence type="ECO:0000256" key="2">
    <source>
        <dbReference type="ARBA" id="ARBA00023136"/>
    </source>
</evidence>
<evidence type="ECO:0000256" key="1">
    <source>
        <dbReference type="ARBA" id="ARBA00004442"/>
    </source>
</evidence>
<evidence type="ECO:0000313" key="7">
    <source>
        <dbReference type="EMBL" id="UOE37977.1"/>
    </source>
</evidence>
<comment type="subcellular location">
    <subcellularLocation>
        <location evidence="1">Cell outer membrane</location>
    </subcellularLocation>
</comment>
<feature type="signal peptide" evidence="5">
    <location>
        <begin position="1"/>
        <end position="18"/>
    </location>
</feature>
<evidence type="ECO:0000256" key="5">
    <source>
        <dbReference type="SAM" id="SignalP"/>
    </source>
</evidence>
<keyword evidence="8" id="KW-1185">Reference proteome</keyword>
<proteinExistence type="predicted"/>
<evidence type="ECO:0000313" key="8">
    <source>
        <dbReference type="Proteomes" id="UP000831068"/>
    </source>
</evidence>
<feature type="domain" description="Outer membrane protein beta-barrel" evidence="6">
    <location>
        <begin position="281"/>
        <end position="681"/>
    </location>
</feature>
<feature type="chain" id="PRO_5046879315" evidence="5">
    <location>
        <begin position="19"/>
        <end position="714"/>
    </location>
</feature>
<dbReference type="RefSeq" id="WP_243576322.1">
    <property type="nucleotide sequence ID" value="NZ_CP094529.1"/>
</dbReference>
<keyword evidence="5" id="KW-0732">Signal</keyword>
<name>A0ABY4BFR6_9FLAO</name>
<protein>
    <submittedName>
        <fullName evidence="7">Outer membrane beta-barrel family protein</fullName>
    </submittedName>
</protein>
<accession>A0ABY4BFR6</accession>
<dbReference type="InterPro" id="IPR036942">
    <property type="entry name" value="Beta-barrel_TonB_sf"/>
</dbReference>
<dbReference type="Gene3D" id="2.40.170.20">
    <property type="entry name" value="TonB-dependent receptor, beta-barrel domain"/>
    <property type="match status" value="1"/>
</dbReference>
<dbReference type="InterPro" id="IPR041700">
    <property type="entry name" value="OMP_b-brl_3"/>
</dbReference>
<evidence type="ECO:0000256" key="3">
    <source>
        <dbReference type="ARBA" id="ARBA00023237"/>
    </source>
</evidence>
<keyword evidence="2" id="KW-0472">Membrane</keyword>
<evidence type="ECO:0000259" key="6">
    <source>
        <dbReference type="Pfam" id="PF14905"/>
    </source>
</evidence>
<keyword evidence="3" id="KW-0998">Cell outer membrane</keyword>
<feature type="region of interest" description="Disordered" evidence="4">
    <location>
        <begin position="690"/>
        <end position="714"/>
    </location>
</feature>
<gene>
    <name evidence="7" type="ORF">MTP08_13120</name>
</gene>
<evidence type="ECO:0000256" key="4">
    <source>
        <dbReference type="SAM" id="MobiDB-lite"/>
    </source>
</evidence>